<dbReference type="STRING" id="34720.A0A195FDW3"/>
<feature type="compositionally biased region" description="Basic and acidic residues" evidence="1">
    <location>
        <begin position="497"/>
        <end position="512"/>
    </location>
</feature>
<feature type="compositionally biased region" description="Basic and acidic residues" evidence="1">
    <location>
        <begin position="534"/>
        <end position="549"/>
    </location>
</feature>
<feature type="compositionally biased region" description="Polar residues" evidence="1">
    <location>
        <begin position="476"/>
        <end position="488"/>
    </location>
</feature>
<dbReference type="Pfam" id="PF15244">
    <property type="entry name" value="HSD3"/>
    <property type="match status" value="1"/>
</dbReference>
<dbReference type="OrthoDB" id="6263678at2759"/>
<sequence>MTRCMKKQVNLKSSTYNQTGQNYYEQLAAYNSMSTHLRKILLARSVIDTRNKIYLKRNQRYKVQRTDDSEVCFHLESDEIDRLAYDTQHHPMDILGTCLNAKHLDFCNCNLDQLKACSSHTYCDVTDQMDRWQRSTSKSQRTSPATCSSKRKKCLVSNFICKKELKSTRDVPNVVSPSTCFLRQRRCRYEGVEKELPVPCTATRLDSTMFKSRSQSPRQTKIDYHTVSSSVSQCYDFDYDKKYIKDPIFKQCISQKEEEKKYIKFVYDITKEIMQRGLYTDKELQDVFKKHINRYKGILNMNKMLYEIYQLKISLNIVDSDTDEELEDLIHAQKLLSISEIRPPTPPKVLDENKVMAKLESYQKMMKADRSPKMTTKSVMLVDANPELFITERDVLISLVEAGVDLKQIQHICKNLRYKSRDINFTEEIQIDTETYSADLKVNNLELKDNKQVFVAAESAKSAVDNSIKFFEKQEPSPSTPNFVSTQDEAVEEEKTESEITSEHNDKAEKQEPSPSIPNFVSTQDETVEEEKTEPEITSEHDDKAEKQEPSPSTSNFVSTQDETVEEKTESEMTFEHDDKTES</sequence>
<gene>
    <name evidence="2" type="ORF">ALC56_06854</name>
</gene>
<dbReference type="EMBL" id="KQ981636">
    <property type="protein sequence ID" value="KYN38855.1"/>
    <property type="molecule type" value="Genomic_DNA"/>
</dbReference>
<dbReference type="InterPro" id="IPR029357">
    <property type="entry name" value="SPATA7"/>
</dbReference>
<feature type="compositionally biased region" description="Polar residues" evidence="1">
    <location>
        <begin position="550"/>
        <end position="562"/>
    </location>
</feature>
<protein>
    <submittedName>
        <fullName evidence="2">Spermatogenesis-associated protein 7 like protein</fullName>
    </submittedName>
</protein>
<feature type="region of interest" description="Disordered" evidence="1">
    <location>
        <begin position="472"/>
        <end position="583"/>
    </location>
</feature>
<keyword evidence="3" id="KW-1185">Reference proteome</keyword>
<feature type="compositionally biased region" description="Basic and acidic residues" evidence="1">
    <location>
        <begin position="566"/>
        <end position="583"/>
    </location>
</feature>
<dbReference type="AlphaFoldDB" id="A0A195FDW3"/>
<organism evidence="2 3">
    <name type="scientific">Trachymyrmex septentrionalis</name>
    <dbReference type="NCBI Taxonomy" id="34720"/>
    <lineage>
        <taxon>Eukaryota</taxon>
        <taxon>Metazoa</taxon>
        <taxon>Ecdysozoa</taxon>
        <taxon>Arthropoda</taxon>
        <taxon>Hexapoda</taxon>
        <taxon>Insecta</taxon>
        <taxon>Pterygota</taxon>
        <taxon>Neoptera</taxon>
        <taxon>Endopterygota</taxon>
        <taxon>Hymenoptera</taxon>
        <taxon>Apocrita</taxon>
        <taxon>Aculeata</taxon>
        <taxon>Formicoidea</taxon>
        <taxon>Formicidae</taxon>
        <taxon>Myrmicinae</taxon>
        <taxon>Trachymyrmex</taxon>
    </lineage>
</organism>
<dbReference type="KEGG" id="tsep:108748932"/>
<name>A0A195FDW3_9HYME</name>
<evidence type="ECO:0000313" key="3">
    <source>
        <dbReference type="Proteomes" id="UP000078541"/>
    </source>
</evidence>
<proteinExistence type="predicted"/>
<reference evidence="2 3" key="1">
    <citation type="submission" date="2016-03" db="EMBL/GenBank/DDBJ databases">
        <title>Trachymyrmex septentrionalis WGS genome.</title>
        <authorList>
            <person name="Nygaard S."/>
            <person name="Hu H."/>
            <person name="Boomsma J."/>
            <person name="Zhang G."/>
        </authorList>
    </citation>
    <scope>NUCLEOTIDE SEQUENCE [LARGE SCALE GENOMIC DNA]</scope>
    <source>
        <strain evidence="2">Tsep2-gDNA-1</strain>
        <tissue evidence="2">Whole body</tissue>
    </source>
</reference>
<feature type="compositionally biased region" description="Polar residues" evidence="1">
    <location>
        <begin position="513"/>
        <end position="522"/>
    </location>
</feature>
<evidence type="ECO:0000256" key="1">
    <source>
        <dbReference type="SAM" id="MobiDB-lite"/>
    </source>
</evidence>
<evidence type="ECO:0000313" key="2">
    <source>
        <dbReference type="EMBL" id="KYN38855.1"/>
    </source>
</evidence>
<accession>A0A195FDW3</accession>
<dbReference type="Proteomes" id="UP000078541">
    <property type="component" value="Unassembled WGS sequence"/>
</dbReference>